<dbReference type="KEGG" id="gpo:GPOL_c48570"/>
<dbReference type="GO" id="GO:0004674">
    <property type="term" value="F:protein serine/threonine kinase activity"/>
    <property type="evidence" value="ECO:0007669"/>
    <property type="project" value="UniProtKB-UniRule"/>
</dbReference>
<dbReference type="Gene3D" id="3.40.50.300">
    <property type="entry name" value="P-loop containing nucleotide triphosphate hydrolases"/>
    <property type="match status" value="1"/>
</dbReference>
<evidence type="ECO:0000256" key="5">
    <source>
        <dbReference type="ARBA" id="ARBA00022840"/>
    </source>
</evidence>
<dbReference type="STRING" id="1112204.GPOL_c48570"/>
<dbReference type="eggNOG" id="COG0515">
    <property type="taxonomic scope" value="Bacteria"/>
</dbReference>
<dbReference type="Gene3D" id="1.10.510.10">
    <property type="entry name" value="Transferase(Phosphotransferase) domain 1"/>
    <property type="match status" value="1"/>
</dbReference>
<dbReference type="RefSeq" id="WP_014361972.1">
    <property type="nucleotide sequence ID" value="NC_016906.1"/>
</dbReference>
<evidence type="ECO:0000256" key="1">
    <source>
        <dbReference type="ARBA" id="ARBA00022527"/>
    </source>
</evidence>
<evidence type="ECO:0000256" key="7">
    <source>
        <dbReference type="PROSITE-ProRule" id="PRU10141"/>
    </source>
</evidence>
<dbReference type="GeneID" id="90162256"/>
<dbReference type="Pfam" id="PF25873">
    <property type="entry name" value="WHD_MalT"/>
    <property type="match status" value="1"/>
</dbReference>
<sequence length="1174" mass="128287">MVEFDPQDTQRDVVPDAASELIAAGFSDPLLIGRGGFGAVYRAEQPNLERTVAIKILTDHLDEASLERFLREQRAMGRLSGHPHIVNILEVGSTPGGMPYIVMPYHPHDSLDARIRKHGPLDWPDVLRLGIKMAGALETAHRTGTLHRDIKPGNILLTEYGEPQLTDFGIARIVGGFETGADMVTGSPAFTAPELLTGDPPTVASDLYGLGATLFCALTGHAAFERRSGEQVVAQFLRIASEPVPDLSSTDVPDELSRAIEHAMARVPEDRPDSAAAYGEELRAIQAQFGQAVADMAIPAQATQDPLTGASARRSRTDTAPPTPATKFRPPLRPRAQVVRERLLDILRAGERRRLILIHGPAGYGKTTVAAQWAEYLHREGVGVAWLTVDDDDNNASWFVTHLIEAIRRTDPDVTAGLDDLLDERREHSDQHALATLINAIHDRGNRMLVIVDDWHRVTDPAAVASMDFLLEHGCHHLQLLITSRSRTRLPISRMRVLDELVEIDIAQLCFDADEARSFLVDVSGLDLESRDITELWNSTDGWVAALQLACVSLRGSDTPAELISNISGRHRAIGDFLAENVLGALPSEILHFLITTSIPDKVCAGLATALSGEVRGQALLEDIEARDLFLRRIDADGDWFGFHPLFLEFLRRRLERDQPEQVSELHRIASTWFGEHGMLSEAVDHALAAGDTDRAVRLVEKDGRTLLEHSQMVTVLGIIDKLPPSAVVTSPRLQLTVAWSNVLLHHTDRARIAIDRVAAALAVAEIGDRERDMQVEADVALACTDATADRMDHIDDLVAECLSRPQTLPPFVVSSAADVATMSATMRFDFDEAHRRQAWAAPYHQQNTGAYAVMYGFALDGLTYIEELDLDHAEQVLRSALQVSRRNGAGGSQAYRLAAGVLAQLLYQRGGSDEASRLLEDSLTLGPDEGITDMIRARYITAARLAVQRGDPVEAARLLDEAADAADQIDAPRLRAYVENEIIALEVPTRRQLRPRVAFENRRPPGGGWAEIVAQAEEEAAIRLLLKETDEVDVACRWAGEWVMRLDGTPRRRALLQARRLYALCLDAAGRDDEAQQQITAMLIACDAAGMVRFAFDGGEEVSAVAAAALGGGWASVGAARLLRIALARSSLFVKRQELACVVDVCVGGRTKVGSKDVKVLCPTVAGQVTVQV</sequence>
<dbReference type="InterPro" id="IPR017441">
    <property type="entry name" value="Protein_kinase_ATP_BS"/>
</dbReference>
<dbReference type="GO" id="GO:0046872">
    <property type="term" value="F:metal ion binding"/>
    <property type="evidence" value="ECO:0007669"/>
    <property type="project" value="UniProtKB-UniRule"/>
</dbReference>
<keyword evidence="2 6" id="KW-0808">Transferase</keyword>
<dbReference type="GO" id="GO:0005524">
    <property type="term" value="F:ATP binding"/>
    <property type="evidence" value="ECO:0007669"/>
    <property type="project" value="UniProtKB-UniRule"/>
</dbReference>
<evidence type="ECO:0000256" key="2">
    <source>
        <dbReference type="ARBA" id="ARBA00022679"/>
    </source>
</evidence>
<evidence type="ECO:0000256" key="6">
    <source>
        <dbReference type="PIRNR" id="PIRNR000574"/>
    </source>
</evidence>
<protein>
    <recommendedName>
        <fullName evidence="6">Serine/threonine-protein kinase PknK</fullName>
        <ecNumber evidence="6">2.7.11.1</ecNumber>
    </recommendedName>
    <alternativeName>
        <fullName evidence="6">Protein kinase K</fullName>
    </alternativeName>
</protein>
<dbReference type="InterPro" id="IPR000719">
    <property type="entry name" value="Prot_kinase_dom"/>
</dbReference>
<feature type="binding site" evidence="7">
    <location>
        <position position="55"/>
    </location>
    <ligand>
        <name>ATP</name>
        <dbReference type="ChEBI" id="CHEBI:30616"/>
    </ligand>
</feature>
<dbReference type="Proteomes" id="UP000009154">
    <property type="component" value="Chromosome"/>
</dbReference>
<dbReference type="Pfam" id="PF13191">
    <property type="entry name" value="AAA_16"/>
    <property type="match status" value="1"/>
</dbReference>
<dbReference type="PROSITE" id="PS50011">
    <property type="entry name" value="PROTEIN_KINASE_DOM"/>
    <property type="match status" value="1"/>
</dbReference>
<keyword evidence="1 6" id="KW-0723">Serine/threonine-protein kinase</keyword>
<accession>H6N186</accession>
<evidence type="ECO:0000313" key="10">
    <source>
        <dbReference type="EMBL" id="AFA75851.1"/>
    </source>
</evidence>
<feature type="domain" description="Protein kinase" evidence="9">
    <location>
        <begin position="26"/>
        <end position="289"/>
    </location>
</feature>
<dbReference type="SUPFAM" id="SSF52540">
    <property type="entry name" value="P-loop containing nucleoside triphosphate hydrolases"/>
    <property type="match status" value="1"/>
</dbReference>
<dbReference type="Gene3D" id="1.25.40.10">
    <property type="entry name" value="Tetratricopeptide repeat domain"/>
    <property type="match status" value="1"/>
</dbReference>
<feature type="region of interest" description="Disordered" evidence="8">
    <location>
        <begin position="304"/>
        <end position="330"/>
    </location>
</feature>
<dbReference type="InterPro" id="IPR016236">
    <property type="entry name" value="Ser/Thr_kinase_PknK_prd"/>
</dbReference>
<proteinExistence type="inferred from homology"/>
<dbReference type="PIRSF" id="PIRSF000574">
    <property type="entry name" value="Ser/Thr_PK_PknK_prd"/>
    <property type="match status" value="1"/>
</dbReference>
<dbReference type="SMART" id="SM00220">
    <property type="entry name" value="S_TKc"/>
    <property type="match status" value="1"/>
</dbReference>
<dbReference type="PANTHER" id="PTHR43289">
    <property type="entry name" value="MITOGEN-ACTIVATED PROTEIN KINASE KINASE KINASE 20-RELATED"/>
    <property type="match status" value="1"/>
</dbReference>
<name>H6N186_GORPV</name>
<comment type="catalytic activity">
    <reaction evidence="6">
        <text>L-seryl-[protein] + ATP = O-phospho-L-seryl-[protein] + ADP + H(+)</text>
        <dbReference type="Rhea" id="RHEA:17989"/>
        <dbReference type="Rhea" id="RHEA-COMP:9863"/>
        <dbReference type="Rhea" id="RHEA-COMP:11604"/>
        <dbReference type="ChEBI" id="CHEBI:15378"/>
        <dbReference type="ChEBI" id="CHEBI:29999"/>
        <dbReference type="ChEBI" id="CHEBI:30616"/>
        <dbReference type="ChEBI" id="CHEBI:83421"/>
        <dbReference type="ChEBI" id="CHEBI:456216"/>
        <dbReference type="EC" id="2.7.11.1"/>
    </reaction>
</comment>
<organism evidence="10 11">
    <name type="scientific">Gordonia polyisoprenivorans (strain DSM 44266 / VH2)</name>
    <dbReference type="NCBI Taxonomy" id="1112204"/>
    <lineage>
        <taxon>Bacteria</taxon>
        <taxon>Bacillati</taxon>
        <taxon>Actinomycetota</taxon>
        <taxon>Actinomycetes</taxon>
        <taxon>Mycobacteriales</taxon>
        <taxon>Gordoniaceae</taxon>
        <taxon>Gordonia</taxon>
    </lineage>
</organism>
<evidence type="ECO:0000256" key="3">
    <source>
        <dbReference type="ARBA" id="ARBA00022741"/>
    </source>
</evidence>
<dbReference type="InterPro" id="IPR059106">
    <property type="entry name" value="WHD_MalT"/>
</dbReference>
<dbReference type="InterPro" id="IPR011990">
    <property type="entry name" value="TPR-like_helical_dom_sf"/>
</dbReference>
<dbReference type="InterPro" id="IPR041664">
    <property type="entry name" value="AAA_16"/>
</dbReference>
<gene>
    <name evidence="10" type="ordered locus">GPOL_c48570</name>
</gene>
<comment type="catalytic activity">
    <reaction evidence="6">
        <text>L-threonyl-[protein] + ATP = O-phospho-L-threonyl-[protein] + ADP + H(+)</text>
        <dbReference type="Rhea" id="RHEA:46608"/>
        <dbReference type="Rhea" id="RHEA-COMP:11060"/>
        <dbReference type="Rhea" id="RHEA-COMP:11605"/>
        <dbReference type="ChEBI" id="CHEBI:15378"/>
        <dbReference type="ChEBI" id="CHEBI:30013"/>
        <dbReference type="ChEBI" id="CHEBI:30616"/>
        <dbReference type="ChEBI" id="CHEBI:61977"/>
        <dbReference type="ChEBI" id="CHEBI:456216"/>
        <dbReference type="EC" id="2.7.11.1"/>
    </reaction>
</comment>
<dbReference type="eggNOG" id="COG2909">
    <property type="taxonomic scope" value="Bacteria"/>
</dbReference>
<evidence type="ECO:0000256" key="4">
    <source>
        <dbReference type="ARBA" id="ARBA00022777"/>
    </source>
</evidence>
<keyword evidence="4 6" id="KW-0418">Kinase</keyword>
<evidence type="ECO:0000259" key="9">
    <source>
        <dbReference type="PROSITE" id="PS50011"/>
    </source>
</evidence>
<dbReference type="Gene3D" id="3.30.200.20">
    <property type="entry name" value="Phosphorylase Kinase, domain 1"/>
    <property type="match status" value="1"/>
</dbReference>
<dbReference type="EMBL" id="CP003119">
    <property type="protein sequence ID" value="AFA75851.1"/>
    <property type="molecule type" value="Genomic_DNA"/>
</dbReference>
<dbReference type="InterPro" id="IPR011009">
    <property type="entry name" value="Kinase-like_dom_sf"/>
</dbReference>
<keyword evidence="3 6" id="KW-0547">Nucleotide-binding</keyword>
<evidence type="ECO:0000256" key="8">
    <source>
        <dbReference type="SAM" id="MobiDB-lite"/>
    </source>
</evidence>
<dbReference type="HOGENOM" id="CLU_006325_2_0_11"/>
<dbReference type="GO" id="GO:0106310">
    <property type="term" value="F:protein serine kinase activity"/>
    <property type="evidence" value="ECO:0007669"/>
    <property type="project" value="UniProtKB-UniRule"/>
</dbReference>
<dbReference type="CDD" id="cd14014">
    <property type="entry name" value="STKc_PknB_like"/>
    <property type="match status" value="1"/>
</dbReference>
<dbReference type="SUPFAM" id="SSF56112">
    <property type="entry name" value="Protein kinase-like (PK-like)"/>
    <property type="match status" value="1"/>
</dbReference>
<keyword evidence="11" id="KW-1185">Reference proteome</keyword>
<dbReference type="EC" id="2.7.11.1" evidence="6"/>
<dbReference type="InterPro" id="IPR027417">
    <property type="entry name" value="P-loop_NTPase"/>
</dbReference>
<dbReference type="PANTHER" id="PTHR43289:SF6">
    <property type="entry name" value="SERINE_THREONINE-PROTEIN KINASE NEKL-3"/>
    <property type="match status" value="1"/>
</dbReference>
<comment type="similarity">
    <text evidence="6">Belongs to the protein kinase superfamily.</text>
</comment>
<dbReference type="AlphaFoldDB" id="H6N186"/>
<keyword evidence="5 6" id="KW-0067">ATP-binding</keyword>
<dbReference type="SMART" id="SM00382">
    <property type="entry name" value="AAA"/>
    <property type="match status" value="1"/>
</dbReference>
<evidence type="ECO:0000313" key="11">
    <source>
        <dbReference type="Proteomes" id="UP000009154"/>
    </source>
</evidence>
<dbReference type="Pfam" id="PF00069">
    <property type="entry name" value="Pkinase"/>
    <property type="match status" value="1"/>
</dbReference>
<dbReference type="InterPro" id="IPR003593">
    <property type="entry name" value="AAA+_ATPase"/>
</dbReference>
<reference evidence="10 11" key="1">
    <citation type="journal article" date="2012" name="Appl. Environ. Microbiol.">
        <title>Involvement of two latex-clearing proteins during rubber degradation and insights into the subsequent degradation pathway revealed by the genome sequence of Gordonia polyisoprenivorans strain VH2.</title>
        <authorList>
            <person name="Hiessl S."/>
            <person name="Schuldes J."/>
            <person name="Thurmer A."/>
            <person name="Halbsguth T."/>
            <person name="Broker D."/>
            <person name="Angelov A."/>
            <person name="Liebl W."/>
            <person name="Daniel R."/>
            <person name="Steinbuchel A."/>
        </authorList>
    </citation>
    <scope>NUCLEOTIDE SEQUENCE [LARGE SCALE GENOMIC DNA]</scope>
    <source>
        <strain evidence="11">DSM 44266 / VH2</strain>
    </source>
</reference>
<dbReference type="PROSITE" id="PS00107">
    <property type="entry name" value="PROTEIN_KINASE_ATP"/>
    <property type="match status" value="1"/>
</dbReference>